<evidence type="ECO:0000256" key="7">
    <source>
        <dbReference type="ARBA" id="ARBA00023163"/>
    </source>
</evidence>
<dbReference type="CDD" id="cd00609">
    <property type="entry name" value="AAT_like"/>
    <property type="match status" value="1"/>
</dbReference>
<gene>
    <name evidence="9" type="ORF">P8828_02685</name>
</gene>
<dbReference type="PANTHER" id="PTHR46577">
    <property type="entry name" value="HTH-TYPE TRANSCRIPTIONAL REGULATORY PROTEIN GABR"/>
    <property type="match status" value="1"/>
</dbReference>
<accession>A0ABU6H1S7</accession>
<evidence type="ECO:0000313" key="9">
    <source>
        <dbReference type="EMBL" id="MEC0483757.1"/>
    </source>
</evidence>
<comment type="cofactor">
    <cofactor evidence="1">
        <name>pyridoxal 5'-phosphate</name>
        <dbReference type="ChEBI" id="CHEBI:597326"/>
    </cofactor>
</comment>
<keyword evidence="4" id="KW-0663">Pyridoxal phosphate</keyword>
<name>A0ABU6H1S7_9BACI</name>
<protein>
    <submittedName>
        <fullName evidence="9">PLP-dependent aminotransferase family protein</fullName>
    </submittedName>
</protein>
<dbReference type="Pfam" id="PF00392">
    <property type="entry name" value="GntR"/>
    <property type="match status" value="1"/>
</dbReference>
<keyword evidence="3 9" id="KW-0808">Transferase</keyword>
<proteinExistence type="inferred from homology"/>
<dbReference type="Gene3D" id="1.10.10.10">
    <property type="entry name" value="Winged helix-like DNA-binding domain superfamily/Winged helix DNA-binding domain"/>
    <property type="match status" value="1"/>
</dbReference>
<dbReference type="InterPro" id="IPR000524">
    <property type="entry name" value="Tscrpt_reg_HTH_GntR"/>
</dbReference>
<feature type="domain" description="HTH gntR-type" evidence="8">
    <location>
        <begin position="14"/>
        <end position="82"/>
    </location>
</feature>
<dbReference type="CDD" id="cd07377">
    <property type="entry name" value="WHTH_GntR"/>
    <property type="match status" value="1"/>
</dbReference>
<evidence type="ECO:0000259" key="8">
    <source>
        <dbReference type="PROSITE" id="PS50949"/>
    </source>
</evidence>
<dbReference type="SUPFAM" id="SSF46785">
    <property type="entry name" value="Winged helix' DNA-binding domain"/>
    <property type="match status" value="1"/>
</dbReference>
<dbReference type="PROSITE" id="PS50949">
    <property type="entry name" value="HTH_GNTR"/>
    <property type="match status" value="1"/>
</dbReference>
<dbReference type="Pfam" id="PF00155">
    <property type="entry name" value="Aminotran_1_2"/>
    <property type="match status" value="1"/>
</dbReference>
<dbReference type="PANTHER" id="PTHR46577:SF1">
    <property type="entry name" value="HTH-TYPE TRANSCRIPTIONAL REGULATORY PROTEIN GABR"/>
    <property type="match status" value="1"/>
</dbReference>
<comment type="similarity">
    <text evidence="2">In the C-terminal section; belongs to the class-I pyridoxal-phosphate-dependent aminotransferase family.</text>
</comment>
<dbReference type="SMART" id="SM00345">
    <property type="entry name" value="HTH_GNTR"/>
    <property type="match status" value="1"/>
</dbReference>
<evidence type="ECO:0000256" key="4">
    <source>
        <dbReference type="ARBA" id="ARBA00022898"/>
    </source>
</evidence>
<evidence type="ECO:0000256" key="5">
    <source>
        <dbReference type="ARBA" id="ARBA00023015"/>
    </source>
</evidence>
<dbReference type="InterPro" id="IPR036388">
    <property type="entry name" value="WH-like_DNA-bd_sf"/>
</dbReference>
<evidence type="ECO:0000313" key="10">
    <source>
        <dbReference type="Proteomes" id="UP001341297"/>
    </source>
</evidence>
<evidence type="ECO:0000256" key="6">
    <source>
        <dbReference type="ARBA" id="ARBA00023125"/>
    </source>
</evidence>
<organism evidence="9 10">
    <name type="scientific">Bacillus glycinifermentans</name>
    <dbReference type="NCBI Taxonomy" id="1664069"/>
    <lineage>
        <taxon>Bacteria</taxon>
        <taxon>Bacillati</taxon>
        <taxon>Bacillota</taxon>
        <taxon>Bacilli</taxon>
        <taxon>Bacillales</taxon>
        <taxon>Bacillaceae</taxon>
        <taxon>Bacillus</taxon>
    </lineage>
</organism>
<keyword evidence="10" id="KW-1185">Reference proteome</keyword>
<keyword evidence="6" id="KW-0238">DNA-binding</keyword>
<evidence type="ECO:0000256" key="1">
    <source>
        <dbReference type="ARBA" id="ARBA00001933"/>
    </source>
</evidence>
<dbReference type="Gene3D" id="3.40.640.10">
    <property type="entry name" value="Type I PLP-dependent aspartate aminotransferase-like (Major domain)"/>
    <property type="match status" value="1"/>
</dbReference>
<dbReference type="RefSeq" id="WP_096891953.1">
    <property type="nucleotide sequence ID" value="NZ_CP023481.1"/>
</dbReference>
<dbReference type="GO" id="GO:0008483">
    <property type="term" value="F:transaminase activity"/>
    <property type="evidence" value="ECO:0007669"/>
    <property type="project" value="UniProtKB-KW"/>
</dbReference>
<dbReference type="InterPro" id="IPR015424">
    <property type="entry name" value="PyrdxlP-dep_Trfase"/>
</dbReference>
<comment type="caution">
    <text evidence="9">The sequence shown here is derived from an EMBL/GenBank/DDBJ whole genome shotgun (WGS) entry which is preliminary data.</text>
</comment>
<dbReference type="SUPFAM" id="SSF53383">
    <property type="entry name" value="PLP-dependent transferases"/>
    <property type="match status" value="1"/>
</dbReference>
<keyword evidence="3 9" id="KW-0032">Aminotransferase</keyword>
<sequence length="469" mass="53314">MIELTPFLNKKLNIPLYIQLYQYIKKEIEVGGIPSGTILPSIRYLSRHLHVSKNTVENAYQQLTAEGYTESRPRSGIKVLPLEKPLLPLRQLEGAIGLDSSRNGEKPAAAYDFKYGDIDLDHFPFKAWKRCLQEVLESGEPGVFMYGEYKGDQGLRIELSKYLFQARGVRCSPEQIVICSGTQHAIGLLCQLLSFRGRRVAAENPGYDGVRSVFLNHGYTVKPIGLEADGIDLSQLAESGAKLAYVTPSHQFPYGMVLPIQKRLKLLEWAHLNGAYIIEDDYDSEFRYQGQPIPSLKALDTKESVIYLGTFSKSFLPSVRMSYIVLPAVLSDRFREKLGRYSQSSSPILQRAMYLFMKEGHFERHIRKMKKVYQEKHKTLISAIDKHFGNRVEIVGQKAGLHIVIKVNHHADDFINKAEQHGVKVYPVANFWMNRDDSPQKAVMIGFGGLSEKEIEEGIKRLHKAWHEC</sequence>
<dbReference type="InterPro" id="IPR015421">
    <property type="entry name" value="PyrdxlP-dep_Trfase_major"/>
</dbReference>
<keyword evidence="7" id="KW-0804">Transcription</keyword>
<dbReference type="EMBL" id="JARRTL010000006">
    <property type="protein sequence ID" value="MEC0483757.1"/>
    <property type="molecule type" value="Genomic_DNA"/>
</dbReference>
<dbReference type="Proteomes" id="UP001341297">
    <property type="component" value="Unassembled WGS sequence"/>
</dbReference>
<dbReference type="InterPro" id="IPR051446">
    <property type="entry name" value="HTH_trans_reg/aminotransferase"/>
</dbReference>
<evidence type="ECO:0000256" key="2">
    <source>
        <dbReference type="ARBA" id="ARBA00005384"/>
    </source>
</evidence>
<dbReference type="InterPro" id="IPR004839">
    <property type="entry name" value="Aminotransferase_I/II_large"/>
</dbReference>
<reference evidence="9 10" key="1">
    <citation type="submission" date="2023-03" db="EMBL/GenBank/DDBJ databases">
        <title>Agriculturally important microbes genome sequencing.</title>
        <authorList>
            <person name="Dunlap C."/>
        </authorList>
    </citation>
    <scope>NUCLEOTIDE SEQUENCE [LARGE SCALE GENOMIC DNA]</scope>
    <source>
        <strain evidence="9 10">CBP-3203</strain>
    </source>
</reference>
<evidence type="ECO:0000256" key="3">
    <source>
        <dbReference type="ARBA" id="ARBA00022576"/>
    </source>
</evidence>
<keyword evidence="5" id="KW-0805">Transcription regulation</keyword>
<dbReference type="InterPro" id="IPR036390">
    <property type="entry name" value="WH_DNA-bd_sf"/>
</dbReference>